<dbReference type="OrthoDB" id="6691917at2"/>
<comment type="caution">
    <text evidence="7">The sequence shown here is derived from an EMBL/GenBank/DDBJ whole genome shotgun (WGS) entry which is preliminary data.</text>
</comment>
<dbReference type="GO" id="GO:0016020">
    <property type="term" value="C:membrane"/>
    <property type="evidence" value="ECO:0007669"/>
    <property type="project" value="UniProtKB-SubCell"/>
</dbReference>
<keyword evidence="4 5" id="KW-0472">Membrane</keyword>
<dbReference type="EMBL" id="NEXX01000002">
    <property type="protein sequence ID" value="OUY07774.1"/>
    <property type="molecule type" value="Genomic_DNA"/>
</dbReference>
<feature type="domain" description="Integral membrane bound transporter" evidence="6">
    <location>
        <begin position="42"/>
        <end position="162"/>
    </location>
</feature>
<feature type="transmembrane region" description="Helical" evidence="5">
    <location>
        <begin position="145"/>
        <end position="166"/>
    </location>
</feature>
<gene>
    <name evidence="7" type="ORF">CAP51_08590</name>
</gene>
<feature type="transmembrane region" description="Helical" evidence="5">
    <location>
        <begin position="40"/>
        <end position="56"/>
    </location>
</feature>
<evidence type="ECO:0000313" key="8">
    <source>
        <dbReference type="Proteomes" id="UP000196536"/>
    </source>
</evidence>
<accession>A0A1Z9YZZ6</accession>
<evidence type="ECO:0000256" key="3">
    <source>
        <dbReference type="ARBA" id="ARBA00022989"/>
    </source>
</evidence>
<protein>
    <submittedName>
        <fullName evidence="7">FUSC family protein</fullName>
    </submittedName>
</protein>
<feature type="transmembrane region" description="Helical" evidence="5">
    <location>
        <begin position="99"/>
        <end position="116"/>
    </location>
</feature>
<evidence type="ECO:0000259" key="6">
    <source>
        <dbReference type="Pfam" id="PF13515"/>
    </source>
</evidence>
<evidence type="ECO:0000256" key="4">
    <source>
        <dbReference type="ARBA" id="ARBA00023136"/>
    </source>
</evidence>
<keyword evidence="3 5" id="KW-1133">Transmembrane helix</keyword>
<evidence type="ECO:0000256" key="5">
    <source>
        <dbReference type="SAM" id="Phobius"/>
    </source>
</evidence>
<evidence type="ECO:0000256" key="1">
    <source>
        <dbReference type="ARBA" id="ARBA00004141"/>
    </source>
</evidence>
<dbReference type="Pfam" id="PF13515">
    <property type="entry name" value="FUSC_2"/>
    <property type="match status" value="1"/>
</dbReference>
<dbReference type="AlphaFoldDB" id="A0A1Z9YZZ6"/>
<keyword evidence="8" id="KW-1185">Reference proteome</keyword>
<sequence>MLINIDDILKSEKVLYTIKILSCAGLIALLAITFDKDKNTNFFLWASLTAFFTVQYDSKNKVNFNQVTGNVIGSVVGIAIWLLIANISHHKGYYINLEYWFLILGILLTTLCCILMNHAEYCGIALASFLIVTIYDVSHHSIEGALMRIVFCIVGCLIAYVVDIVARNFWTKQLNKL</sequence>
<dbReference type="Proteomes" id="UP000196536">
    <property type="component" value="Unassembled WGS sequence"/>
</dbReference>
<feature type="transmembrane region" description="Helical" evidence="5">
    <location>
        <begin position="68"/>
        <end position="87"/>
    </location>
</feature>
<reference evidence="7 8" key="1">
    <citation type="submission" date="2017-05" db="EMBL/GenBank/DDBJ databases">
        <title>Acinetobacter populi ANC 5415 (= PBJ7), whole genome shotgun sequencing project.</title>
        <authorList>
            <person name="Nemec A."/>
            <person name="Radolfova-Krizova L."/>
        </authorList>
    </citation>
    <scope>NUCLEOTIDE SEQUENCE [LARGE SCALE GENOMIC DNA]</scope>
    <source>
        <strain evidence="7 8">PBJ7</strain>
    </source>
</reference>
<evidence type="ECO:0000256" key="2">
    <source>
        <dbReference type="ARBA" id="ARBA00022692"/>
    </source>
</evidence>
<keyword evidence="2 5" id="KW-0812">Transmembrane</keyword>
<comment type="subcellular location">
    <subcellularLocation>
        <location evidence="1">Membrane</location>
        <topology evidence="1">Multi-pass membrane protein</topology>
    </subcellularLocation>
</comment>
<name>A0A1Z9YZZ6_9GAMM</name>
<dbReference type="InterPro" id="IPR049453">
    <property type="entry name" value="Memb_transporter_dom"/>
</dbReference>
<organism evidence="7 8">
    <name type="scientific">Acinetobacter populi</name>
    <dbReference type="NCBI Taxonomy" id="1582270"/>
    <lineage>
        <taxon>Bacteria</taxon>
        <taxon>Pseudomonadati</taxon>
        <taxon>Pseudomonadota</taxon>
        <taxon>Gammaproteobacteria</taxon>
        <taxon>Moraxellales</taxon>
        <taxon>Moraxellaceae</taxon>
        <taxon>Acinetobacter</taxon>
    </lineage>
</organism>
<evidence type="ECO:0000313" key="7">
    <source>
        <dbReference type="EMBL" id="OUY07774.1"/>
    </source>
</evidence>
<dbReference type="RefSeq" id="WP_087620317.1">
    <property type="nucleotide sequence ID" value="NZ_NEXX01000002.1"/>
</dbReference>
<proteinExistence type="predicted"/>
<feature type="transmembrane region" description="Helical" evidence="5">
    <location>
        <begin position="14"/>
        <end position="34"/>
    </location>
</feature>